<name>A0A1W1XC81_9NEIS</name>
<keyword evidence="1" id="KW-0812">Transmembrane</keyword>
<dbReference type="GO" id="GO:0043683">
    <property type="term" value="P:type IV pilus assembly"/>
    <property type="evidence" value="ECO:0007669"/>
    <property type="project" value="InterPro"/>
</dbReference>
<dbReference type="Proteomes" id="UP000192761">
    <property type="component" value="Unassembled WGS sequence"/>
</dbReference>
<keyword evidence="1" id="KW-1133">Transmembrane helix</keyword>
<evidence type="ECO:0000313" key="3">
    <source>
        <dbReference type="Proteomes" id="UP000192761"/>
    </source>
</evidence>
<reference evidence="2 3" key="1">
    <citation type="submission" date="2017-04" db="EMBL/GenBank/DDBJ databases">
        <authorList>
            <person name="Afonso C.L."/>
            <person name="Miller P.J."/>
            <person name="Scott M.A."/>
            <person name="Spackman E."/>
            <person name="Goraichik I."/>
            <person name="Dimitrov K.M."/>
            <person name="Suarez D.L."/>
            <person name="Swayne D.E."/>
        </authorList>
    </citation>
    <scope>NUCLEOTIDE SEQUENCE [LARGE SCALE GENOMIC DNA]</scope>
    <source>
        <strain evidence="2 3">DSM 23236</strain>
    </source>
</reference>
<dbReference type="AlphaFoldDB" id="A0A1W1XC81"/>
<protein>
    <submittedName>
        <fullName evidence="2">Type IV pilus assembly protein PilW</fullName>
    </submittedName>
</protein>
<evidence type="ECO:0000313" key="2">
    <source>
        <dbReference type="EMBL" id="SMC21131.1"/>
    </source>
</evidence>
<sequence>MHTRKQTGFTIVELMVGITLGLLSTLVVMQVFSSSEGQKRTTTGGSDAQTTSSLALYTLERELRGAGYGLTSNQSMVGCNIKARYGGTTNTLAFNSPVVITDGASGASDSIRIFSGTAAAAAMPVQLRDDMPDSLSSSTFKSFFPGGINNGDLVVFIPTPVSSSTWCSVIQATQDGKNSTNGNISHVATSSAPYNDASTNIFPSGGYKANDYFVDIGQLVDHTYYLDQTTGTLKMDTRDLSGAAATTSEVFSQVVNMQAKYGKDTNGDNTVDAWNNSTPATAAAWLQIRAVRLAVLSRNSQWDKNVVTSTAPSWDCADSGDANWSSSSSKCTFTMPSGTDWQHYRYKVAETVVPLRNMIWSQ</sequence>
<dbReference type="STRING" id="1121001.SAMN02745857_01135"/>
<organism evidence="2 3">
    <name type="scientific">Andreprevotia lacus DSM 23236</name>
    <dbReference type="NCBI Taxonomy" id="1121001"/>
    <lineage>
        <taxon>Bacteria</taxon>
        <taxon>Pseudomonadati</taxon>
        <taxon>Pseudomonadota</taxon>
        <taxon>Betaproteobacteria</taxon>
        <taxon>Neisseriales</taxon>
        <taxon>Chitinibacteraceae</taxon>
        <taxon>Andreprevotia</taxon>
    </lineage>
</organism>
<dbReference type="Pfam" id="PF16074">
    <property type="entry name" value="PilW"/>
    <property type="match status" value="1"/>
</dbReference>
<dbReference type="EMBL" id="FWXD01000005">
    <property type="protein sequence ID" value="SMC21131.1"/>
    <property type="molecule type" value="Genomic_DNA"/>
</dbReference>
<dbReference type="RefSeq" id="WP_084089768.1">
    <property type="nucleotide sequence ID" value="NZ_FWXD01000005.1"/>
</dbReference>
<keyword evidence="1" id="KW-0472">Membrane</keyword>
<gene>
    <name evidence="2" type="ORF">SAMN02745857_01135</name>
</gene>
<dbReference type="InterPro" id="IPR012902">
    <property type="entry name" value="N_methyl_site"/>
</dbReference>
<dbReference type="Pfam" id="PF07963">
    <property type="entry name" value="N_methyl"/>
    <property type="match status" value="1"/>
</dbReference>
<keyword evidence="3" id="KW-1185">Reference proteome</keyword>
<feature type="transmembrane region" description="Helical" evidence="1">
    <location>
        <begin position="12"/>
        <end position="32"/>
    </location>
</feature>
<evidence type="ECO:0000256" key="1">
    <source>
        <dbReference type="SAM" id="Phobius"/>
    </source>
</evidence>
<proteinExistence type="predicted"/>
<accession>A0A1W1XC81</accession>
<dbReference type="InterPro" id="IPR032092">
    <property type="entry name" value="PilW"/>
</dbReference>
<dbReference type="OrthoDB" id="8533459at2"/>